<evidence type="ECO:0000313" key="2">
    <source>
        <dbReference type="Proteomes" id="UP000030759"/>
    </source>
</evidence>
<accession>A0A061IHU0</accession>
<dbReference type="EMBL" id="KE668021">
    <property type="protein sequence ID" value="ERE84346.1"/>
    <property type="molecule type" value="Genomic_DNA"/>
</dbReference>
<name>A0A061IHU0_CRIGR</name>
<dbReference type="AlphaFoldDB" id="A0A061IHU0"/>
<evidence type="ECO:0000313" key="1">
    <source>
        <dbReference type="EMBL" id="ERE84346.1"/>
    </source>
</evidence>
<protein>
    <submittedName>
        <fullName evidence="1">Uncharacterized protein</fullName>
    </submittedName>
</protein>
<reference evidence="2" key="1">
    <citation type="journal article" date="2013" name="Nat. Biotechnol.">
        <title>Chinese hamster genome sequenced from sorted chromosomes.</title>
        <authorList>
            <person name="Brinkrolf K."/>
            <person name="Rupp O."/>
            <person name="Laux H."/>
            <person name="Kollin F."/>
            <person name="Ernst W."/>
            <person name="Linke B."/>
            <person name="Kofler R."/>
            <person name="Romand S."/>
            <person name="Hesse F."/>
            <person name="Budach W.E."/>
            <person name="Galosy S."/>
            <person name="Muller D."/>
            <person name="Noll T."/>
            <person name="Wienberg J."/>
            <person name="Jostock T."/>
            <person name="Leonard M."/>
            <person name="Grillari J."/>
            <person name="Tauch A."/>
            <person name="Goesmann A."/>
            <person name="Helk B."/>
            <person name="Mott J.E."/>
            <person name="Puhler A."/>
            <person name="Borth N."/>
        </authorList>
    </citation>
    <scope>NUCLEOTIDE SEQUENCE [LARGE SCALE GENOMIC DNA]</scope>
    <source>
        <strain evidence="2">17A/GY</strain>
    </source>
</reference>
<organism evidence="1 2">
    <name type="scientific">Cricetulus griseus</name>
    <name type="common">Chinese hamster</name>
    <name type="synonym">Cricetulus barabensis griseus</name>
    <dbReference type="NCBI Taxonomy" id="10029"/>
    <lineage>
        <taxon>Eukaryota</taxon>
        <taxon>Metazoa</taxon>
        <taxon>Chordata</taxon>
        <taxon>Craniata</taxon>
        <taxon>Vertebrata</taxon>
        <taxon>Euteleostomi</taxon>
        <taxon>Mammalia</taxon>
        <taxon>Eutheria</taxon>
        <taxon>Euarchontoglires</taxon>
        <taxon>Glires</taxon>
        <taxon>Rodentia</taxon>
        <taxon>Myomorpha</taxon>
        <taxon>Muroidea</taxon>
        <taxon>Cricetidae</taxon>
        <taxon>Cricetinae</taxon>
        <taxon>Cricetulus</taxon>
    </lineage>
</organism>
<dbReference type="Proteomes" id="UP000030759">
    <property type="component" value="Unassembled WGS sequence"/>
</dbReference>
<gene>
    <name evidence="1" type="ORF">H671_2g6040</name>
</gene>
<sequence>MENNSSHCCEFCCINGGIWMRKSSTPFADRGKVCDCETSSDSVVESKDNPSPYWFCGFGHAELVQKLFRVCVGEGVLSGIHKVTWKARLNDEPILGEEMNSKEQAIDDTDIFAIYLLQTGNHLILLRHSVSDNPNKHKTAMLSFLVFVYNSIEESKSNGAMIHQPHFL</sequence>
<proteinExistence type="predicted"/>